<reference evidence="1 2" key="1">
    <citation type="submission" date="2015-07" db="EMBL/GenBank/DDBJ databases">
        <title>The genome of the fungus Escovopsis weberi, a specialized disease agent of ant agriculture.</title>
        <authorList>
            <person name="de Man T.J."/>
            <person name="Stajich J.E."/>
            <person name="Kubicek C.P."/>
            <person name="Chenthamara K."/>
            <person name="Atanasova L."/>
            <person name="Druzhinina I.S."/>
            <person name="Birnbaum S."/>
            <person name="Barribeau S.M."/>
            <person name="Teiling C."/>
            <person name="Suen G."/>
            <person name="Currie C."/>
            <person name="Gerardo N.M."/>
        </authorList>
    </citation>
    <scope>NUCLEOTIDE SEQUENCE [LARGE SCALE GENOMIC DNA]</scope>
</reference>
<dbReference type="AlphaFoldDB" id="A0A0M9VRL8"/>
<protein>
    <submittedName>
        <fullName evidence="1">Uncharacterized protein</fullName>
    </submittedName>
</protein>
<evidence type="ECO:0000313" key="1">
    <source>
        <dbReference type="EMBL" id="KOS16765.1"/>
    </source>
</evidence>
<gene>
    <name evidence="1" type="ORF">ESCO_004657</name>
</gene>
<dbReference type="Proteomes" id="UP000053831">
    <property type="component" value="Unassembled WGS sequence"/>
</dbReference>
<comment type="caution">
    <text evidence="1">The sequence shown here is derived from an EMBL/GenBank/DDBJ whole genome shotgun (WGS) entry which is preliminary data.</text>
</comment>
<dbReference type="OrthoDB" id="5038369at2759"/>
<proteinExistence type="predicted"/>
<dbReference type="EMBL" id="LGSR01000029">
    <property type="protein sequence ID" value="KOS16765.1"/>
    <property type="molecule type" value="Genomic_DNA"/>
</dbReference>
<name>A0A0M9VRL8_ESCWE</name>
<evidence type="ECO:0000313" key="2">
    <source>
        <dbReference type="Proteomes" id="UP000053831"/>
    </source>
</evidence>
<accession>A0A0M9VRL8</accession>
<organism evidence="1 2">
    <name type="scientific">Escovopsis weberi</name>
    <dbReference type="NCBI Taxonomy" id="150374"/>
    <lineage>
        <taxon>Eukaryota</taxon>
        <taxon>Fungi</taxon>
        <taxon>Dikarya</taxon>
        <taxon>Ascomycota</taxon>
        <taxon>Pezizomycotina</taxon>
        <taxon>Sordariomycetes</taxon>
        <taxon>Hypocreomycetidae</taxon>
        <taxon>Hypocreales</taxon>
        <taxon>Hypocreaceae</taxon>
        <taxon>Escovopsis</taxon>
    </lineage>
</organism>
<sequence length="338" mass="37650">MPTFSLSPSPSDDSMDQLVDIDTLSVCSSLSPSPPPPPSPPSPAMTLAMGHFYESHLVRRAPSFKDLCQLEFYQVFPHDSASTLCLQHFLQLAEPWFRRRGGYPETATRRLARRFPHGRLGVRHAQDAGARDAQAMALVAQREPWRLRPVEELMEDLKEEVLAAEQHLRYDRRACVRRHARAPDCGVGDPLRLVCAFCTAVRWPKARDVYGKMELLRRRGGGHGAFREEDEAHLEGGPAEAAAKEAARRRAGARPPMLDATHAYRSVGGLHFLVDACDGRVMIKFASTRASSTEQQARWVVGEGRFLDKHMFDRPGAFDLTVCSAGDSRCVCQAGRYA</sequence>
<keyword evidence="2" id="KW-1185">Reference proteome</keyword>